<keyword evidence="9" id="KW-0449">Lipoprotein</keyword>
<accession>A0AAW1EXX7</accession>
<dbReference type="GO" id="GO:0098552">
    <property type="term" value="C:side of membrane"/>
    <property type="evidence" value="ECO:0007669"/>
    <property type="project" value="UniProtKB-KW"/>
</dbReference>
<dbReference type="SMART" id="SM00134">
    <property type="entry name" value="LU"/>
    <property type="match status" value="1"/>
</dbReference>
<keyword evidence="7" id="KW-1015">Disulfide bond</keyword>
<proteinExistence type="predicted"/>
<feature type="domain" description="UPAR/Ly6" evidence="14">
    <location>
        <begin position="23"/>
        <end position="101"/>
    </location>
</feature>
<dbReference type="Gene3D" id="2.10.60.10">
    <property type="entry name" value="CD59"/>
    <property type="match status" value="1"/>
</dbReference>
<keyword evidence="8" id="KW-0325">Glycoprotein</keyword>
<evidence type="ECO:0000256" key="8">
    <source>
        <dbReference type="ARBA" id="ARBA00023180"/>
    </source>
</evidence>
<feature type="chain" id="PRO_5043620702" description="CD59 glycoprotein" evidence="13">
    <location>
        <begin position="23"/>
        <end position="108"/>
    </location>
</feature>
<dbReference type="Proteomes" id="UP001488805">
    <property type="component" value="Unassembled WGS sequence"/>
</dbReference>
<dbReference type="CDD" id="cd23554">
    <property type="entry name" value="TFP_LU_ECD_CD59"/>
    <property type="match status" value="1"/>
</dbReference>
<evidence type="ECO:0000256" key="4">
    <source>
        <dbReference type="ARBA" id="ARBA00022622"/>
    </source>
</evidence>
<protein>
    <recommendedName>
        <fullName evidence="3">CD59 glycoprotein</fullName>
    </recommendedName>
    <alternativeName>
        <fullName evidence="11">MAC-inhibitory protein</fullName>
    </alternativeName>
    <alternativeName>
        <fullName evidence="12">Membrane attack complex inhibition factor</fullName>
    </alternativeName>
    <alternativeName>
        <fullName evidence="10">Protectin</fullName>
    </alternativeName>
</protein>
<comment type="subunit">
    <text evidence="2">Interacts with T-cell surface antigen CD2.</text>
</comment>
<dbReference type="InterPro" id="IPR056949">
    <property type="entry name" value="CD59"/>
</dbReference>
<comment type="subcellular location">
    <subcellularLocation>
        <location evidence="1">Membrane</location>
        <topology evidence="1">Lipid-anchor</topology>
        <topology evidence="1">GPI-anchor</topology>
    </subcellularLocation>
</comment>
<evidence type="ECO:0000259" key="14">
    <source>
        <dbReference type="SMART" id="SM00134"/>
    </source>
</evidence>
<organism evidence="15 16">
    <name type="scientific">Zoarces viviparus</name>
    <name type="common">Viviparous eelpout</name>
    <name type="synonym">Blennius viviparus</name>
    <dbReference type="NCBI Taxonomy" id="48416"/>
    <lineage>
        <taxon>Eukaryota</taxon>
        <taxon>Metazoa</taxon>
        <taxon>Chordata</taxon>
        <taxon>Craniata</taxon>
        <taxon>Vertebrata</taxon>
        <taxon>Euteleostomi</taxon>
        <taxon>Actinopterygii</taxon>
        <taxon>Neopterygii</taxon>
        <taxon>Teleostei</taxon>
        <taxon>Neoteleostei</taxon>
        <taxon>Acanthomorphata</taxon>
        <taxon>Eupercaria</taxon>
        <taxon>Perciformes</taxon>
        <taxon>Cottioidei</taxon>
        <taxon>Zoarcales</taxon>
        <taxon>Zoarcidae</taxon>
        <taxon>Zoarcinae</taxon>
        <taxon>Zoarces</taxon>
    </lineage>
</organism>
<evidence type="ECO:0000256" key="13">
    <source>
        <dbReference type="SAM" id="SignalP"/>
    </source>
</evidence>
<dbReference type="EMBL" id="JBCEZU010000123">
    <property type="protein sequence ID" value="KAK9526755.1"/>
    <property type="molecule type" value="Genomic_DNA"/>
</dbReference>
<comment type="caution">
    <text evidence="15">The sequence shown here is derived from an EMBL/GenBank/DDBJ whole genome shotgun (WGS) entry which is preliminary data.</text>
</comment>
<dbReference type="AlphaFoldDB" id="A0AAW1EXX7"/>
<feature type="signal peptide" evidence="13">
    <location>
        <begin position="1"/>
        <end position="22"/>
    </location>
</feature>
<dbReference type="PANTHER" id="PTHR10036">
    <property type="entry name" value="CD59 GLYCOPROTEIN"/>
    <property type="match status" value="1"/>
</dbReference>
<gene>
    <name evidence="15" type="ORF">VZT92_015438</name>
</gene>
<evidence type="ECO:0000256" key="5">
    <source>
        <dbReference type="ARBA" id="ARBA00022729"/>
    </source>
</evidence>
<evidence type="ECO:0000256" key="3">
    <source>
        <dbReference type="ARBA" id="ARBA00015038"/>
    </source>
</evidence>
<reference evidence="15 16" key="1">
    <citation type="journal article" date="2024" name="Genome Biol. Evol.">
        <title>Chromosome-level genome assembly of the viviparous eelpout Zoarces viviparus.</title>
        <authorList>
            <person name="Fuhrmann N."/>
            <person name="Brasseur M.V."/>
            <person name="Bakowski C.E."/>
            <person name="Podsiadlowski L."/>
            <person name="Prost S."/>
            <person name="Krehenwinkel H."/>
            <person name="Mayer C."/>
        </authorList>
    </citation>
    <scope>NUCLEOTIDE SEQUENCE [LARGE SCALE GENOMIC DNA]</scope>
    <source>
        <strain evidence="15">NO-MEL_2022_Ind0_liver</strain>
    </source>
</reference>
<evidence type="ECO:0000256" key="12">
    <source>
        <dbReference type="ARBA" id="ARBA00031867"/>
    </source>
</evidence>
<dbReference type="InterPro" id="IPR045860">
    <property type="entry name" value="Snake_toxin-like_sf"/>
</dbReference>
<evidence type="ECO:0000256" key="11">
    <source>
        <dbReference type="ARBA" id="ARBA00031590"/>
    </source>
</evidence>
<keyword evidence="16" id="KW-1185">Reference proteome</keyword>
<evidence type="ECO:0000256" key="7">
    <source>
        <dbReference type="ARBA" id="ARBA00023157"/>
    </source>
</evidence>
<name>A0AAW1EXX7_ZOAVI</name>
<evidence type="ECO:0000256" key="1">
    <source>
        <dbReference type="ARBA" id="ARBA00004589"/>
    </source>
</evidence>
<sequence>MMRSSVLFCLVVSFAMFGFGLSLQCYSCPNGLSNDCQVKQQCNQDEDSCIKLTSGENTYTQCIRLADCDFMTLAVRYSLADFQFSCCGSELCNGQEKSAFQKFKDFFG</sequence>
<evidence type="ECO:0000256" key="2">
    <source>
        <dbReference type="ARBA" id="ARBA00011481"/>
    </source>
</evidence>
<evidence type="ECO:0000256" key="9">
    <source>
        <dbReference type="ARBA" id="ARBA00023288"/>
    </source>
</evidence>
<evidence type="ECO:0000256" key="6">
    <source>
        <dbReference type="ARBA" id="ARBA00023136"/>
    </source>
</evidence>
<evidence type="ECO:0000313" key="15">
    <source>
        <dbReference type="EMBL" id="KAK9526755.1"/>
    </source>
</evidence>
<dbReference type="InterPro" id="IPR016054">
    <property type="entry name" value="LY6_UPA_recep-like"/>
</dbReference>
<dbReference type="Pfam" id="PF25152">
    <property type="entry name" value="CD59"/>
    <property type="match status" value="1"/>
</dbReference>
<evidence type="ECO:0000313" key="16">
    <source>
        <dbReference type="Proteomes" id="UP001488805"/>
    </source>
</evidence>
<evidence type="ECO:0000256" key="10">
    <source>
        <dbReference type="ARBA" id="ARBA00029920"/>
    </source>
</evidence>
<dbReference type="PROSITE" id="PS00983">
    <property type="entry name" value="LY6_UPAR"/>
    <property type="match status" value="1"/>
</dbReference>
<dbReference type="PANTHER" id="PTHR10036:SF13">
    <property type="entry name" value="CD59 MOLECULE (CD59 BLOOD GROUP)"/>
    <property type="match status" value="1"/>
</dbReference>
<dbReference type="SUPFAM" id="SSF57302">
    <property type="entry name" value="Snake toxin-like"/>
    <property type="match status" value="1"/>
</dbReference>
<keyword evidence="4" id="KW-0336">GPI-anchor</keyword>
<keyword evidence="5 13" id="KW-0732">Signal</keyword>
<dbReference type="InterPro" id="IPR018363">
    <property type="entry name" value="CD59_antigen_CS"/>
</dbReference>
<keyword evidence="6" id="KW-0472">Membrane</keyword>